<keyword evidence="3" id="KW-0813">Transport</keyword>
<keyword evidence="6 8" id="KW-1133">Transmembrane helix</keyword>
<dbReference type="NCBIfam" id="TIGR00797">
    <property type="entry name" value="matE"/>
    <property type="match status" value="1"/>
</dbReference>
<comment type="subcellular location">
    <subcellularLocation>
        <location evidence="1">Cell membrane</location>
        <topology evidence="1">Multi-pass membrane protein</topology>
    </subcellularLocation>
</comment>
<feature type="transmembrane region" description="Helical" evidence="8">
    <location>
        <begin position="191"/>
        <end position="211"/>
    </location>
</feature>
<evidence type="ECO:0000256" key="2">
    <source>
        <dbReference type="ARBA" id="ARBA00010199"/>
    </source>
</evidence>
<evidence type="ECO:0000256" key="7">
    <source>
        <dbReference type="ARBA" id="ARBA00023136"/>
    </source>
</evidence>
<feature type="transmembrane region" description="Helical" evidence="8">
    <location>
        <begin position="346"/>
        <end position="363"/>
    </location>
</feature>
<dbReference type="EMBL" id="JAGGKX010000005">
    <property type="protein sequence ID" value="MBP1969314.1"/>
    <property type="molecule type" value="Genomic_DNA"/>
</dbReference>
<dbReference type="CDD" id="cd13134">
    <property type="entry name" value="MATE_like_8"/>
    <property type="match status" value="1"/>
</dbReference>
<keyword evidence="5 8" id="KW-0812">Transmembrane</keyword>
<dbReference type="Proteomes" id="UP001519345">
    <property type="component" value="Unassembled WGS sequence"/>
</dbReference>
<feature type="transmembrane region" description="Helical" evidence="8">
    <location>
        <begin position="158"/>
        <end position="179"/>
    </location>
</feature>
<evidence type="ECO:0000256" key="8">
    <source>
        <dbReference type="SAM" id="Phobius"/>
    </source>
</evidence>
<feature type="transmembrane region" description="Helical" evidence="8">
    <location>
        <begin position="7"/>
        <end position="29"/>
    </location>
</feature>
<feature type="transmembrane region" description="Helical" evidence="8">
    <location>
        <begin position="127"/>
        <end position="146"/>
    </location>
</feature>
<keyword evidence="4" id="KW-1003">Cell membrane</keyword>
<comment type="similarity">
    <text evidence="2">Belongs to the multi antimicrobial extrusion (MATE) (TC 2.A.66.1) family.</text>
</comment>
<accession>A0ABS4IEF7</accession>
<evidence type="ECO:0000313" key="10">
    <source>
        <dbReference type="Proteomes" id="UP001519345"/>
    </source>
</evidence>
<gene>
    <name evidence="9" type="ORF">J2Z83_001418</name>
</gene>
<feature type="transmembrane region" description="Helical" evidence="8">
    <location>
        <begin position="384"/>
        <end position="405"/>
    </location>
</feature>
<dbReference type="PANTHER" id="PTHR42925:SF1">
    <property type="entry name" value="VIRULENCE FACTOR MVIN"/>
    <property type="match status" value="1"/>
</dbReference>
<evidence type="ECO:0000256" key="4">
    <source>
        <dbReference type="ARBA" id="ARBA00022475"/>
    </source>
</evidence>
<dbReference type="RefSeq" id="WP_245301504.1">
    <property type="nucleotide sequence ID" value="NZ_CP110224.1"/>
</dbReference>
<protein>
    <submittedName>
        <fullName evidence="9">MATE family efflux protein</fullName>
    </submittedName>
</protein>
<dbReference type="PANTHER" id="PTHR42925">
    <property type="entry name" value="MULTIDRUG AND TOXIN EFFLUX PROTEIN MATE FAMILY"/>
    <property type="match status" value="1"/>
</dbReference>
<dbReference type="InterPro" id="IPR002528">
    <property type="entry name" value="MATE_fam"/>
</dbReference>
<feature type="transmembrane region" description="Helical" evidence="8">
    <location>
        <begin position="86"/>
        <end position="107"/>
    </location>
</feature>
<keyword evidence="7 8" id="KW-0472">Membrane</keyword>
<evidence type="ECO:0000313" key="9">
    <source>
        <dbReference type="EMBL" id="MBP1969314.1"/>
    </source>
</evidence>
<reference evidence="9 10" key="1">
    <citation type="submission" date="2021-03" db="EMBL/GenBank/DDBJ databases">
        <title>Genomic Encyclopedia of Type Strains, Phase IV (KMG-IV): sequencing the most valuable type-strain genomes for metagenomic binning, comparative biology and taxonomic classification.</title>
        <authorList>
            <person name="Goeker M."/>
        </authorList>
    </citation>
    <scope>NUCLEOTIDE SEQUENCE [LARGE SCALE GENOMIC DNA]</scope>
    <source>
        <strain evidence="9 10">DSM 25609</strain>
    </source>
</reference>
<dbReference type="InterPro" id="IPR047135">
    <property type="entry name" value="YsiQ"/>
</dbReference>
<dbReference type="InterPro" id="IPR048279">
    <property type="entry name" value="MdtK-like"/>
</dbReference>
<evidence type="ECO:0000256" key="3">
    <source>
        <dbReference type="ARBA" id="ARBA00022448"/>
    </source>
</evidence>
<name>A0ABS4IEF7_9BACI</name>
<evidence type="ECO:0000256" key="5">
    <source>
        <dbReference type="ARBA" id="ARBA00022692"/>
    </source>
</evidence>
<proteinExistence type="inferred from homology"/>
<organism evidence="9 10">
    <name type="scientific">Virgibacillus natechei</name>
    <dbReference type="NCBI Taxonomy" id="1216297"/>
    <lineage>
        <taxon>Bacteria</taxon>
        <taxon>Bacillati</taxon>
        <taxon>Bacillota</taxon>
        <taxon>Bacilli</taxon>
        <taxon>Bacillales</taxon>
        <taxon>Bacillaceae</taxon>
        <taxon>Virgibacillus</taxon>
    </lineage>
</organism>
<feature type="transmembrane region" description="Helical" evidence="8">
    <location>
        <begin position="41"/>
        <end position="74"/>
    </location>
</feature>
<feature type="transmembrane region" description="Helical" evidence="8">
    <location>
        <begin position="411"/>
        <end position="430"/>
    </location>
</feature>
<evidence type="ECO:0000256" key="6">
    <source>
        <dbReference type="ARBA" id="ARBA00022989"/>
    </source>
</evidence>
<dbReference type="PIRSF" id="PIRSF006603">
    <property type="entry name" value="DinF"/>
    <property type="match status" value="1"/>
</dbReference>
<dbReference type="Pfam" id="PF01554">
    <property type="entry name" value="MatE"/>
    <property type="match status" value="2"/>
</dbReference>
<comment type="caution">
    <text evidence="9">The sequence shown here is derived from an EMBL/GenBank/DDBJ whole genome shotgun (WGS) entry which is preliminary data.</text>
</comment>
<evidence type="ECO:0000256" key="1">
    <source>
        <dbReference type="ARBA" id="ARBA00004651"/>
    </source>
</evidence>
<feature type="transmembrane region" description="Helical" evidence="8">
    <location>
        <begin position="317"/>
        <end position="340"/>
    </location>
</feature>
<keyword evidence="10" id="KW-1185">Reference proteome</keyword>
<sequence length="453" mass="50086">MSASKKLTLFAITWPLFIEVFLHTFMRFADVFMLSFVSDDAVAAIGVVNQIMVFTFVLFNFTAMGSGVVVAQFVGAKKPKDISITIANAIVINLLFGILISLLVVLFRYPFLHLFNLSAELLEYANIYMLIVGGTLFTQAMVLTISSVLEAKGYTKDVMLVVLGMNILNIIGNYLFIFGELGVPQLGVTGVAISTAACRTLAMLVLFLILYRRLDIKLNWNDFIKLKLDYVKKIMNIGVPAAGEHLSHNTSQLMITVFITLLGATALTTNVYTQNLMALMTVFSMAMSKGMQIYIGQLVGAGKREEAYHQMYRGLKVALIIALTVGTILAFSGEYVLRIFTNEEEIISVGVALLFIGVIMEPGKTMNLVIISALRAAGDAKFPVIMGVISMWGISVPLAYLLGVYLGYGLIGIWIAMVIDEWLRGILMFFRWRSRKWEEKVLVEQTKPAHSGA</sequence>